<gene>
    <name evidence="2" type="ORF">GCK32_004720</name>
    <name evidence="3" type="ORF">GCK32_004756</name>
</gene>
<proteinExistence type="predicted"/>
<feature type="region of interest" description="Disordered" evidence="1">
    <location>
        <begin position="1"/>
        <end position="30"/>
    </location>
</feature>
<sequence length="30" mass="3169">MARKDIGAIGTACKRTKTPTSLTSDKNESS</sequence>
<keyword evidence="4" id="KW-1185">Reference proteome</keyword>
<evidence type="ECO:0000313" key="2">
    <source>
        <dbReference type="EMBL" id="KAK5973826.1"/>
    </source>
</evidence>
<dbReference type="EMBL" id="WIXE01015024">
    <property type="protein sequence ID" value="KAK5973826.1"/>
    <property type="molecule type" value="Genomic_DNA"/>
</dbReference>
<evidence type="ECO:0000313" key="3">
    <source>
        <dbReference type="EMBL" id="KAK5977546.1"/>
    </source>
</evidence>
<protein>
    <submittedName>
        <fullName evidence="2">Uncharacterized protein</fullName>
    </submittedName>
</protein>
<evidence type="ECO:0000313" key="4">
    <source>
        <dbReference type="Proteomes" id="UP001331761"/>
    </source>
</evidence>
<evidence type="ECO:0000256" key="1">
    <source>
        <dbReference type="SAM" id="MobiDB-lite"/>
    </source>
</evidence>
<name>A0AAN8F644_TRICO</name>
<comment type="caution">
    <text evidence="2">The sequence shown here is derived from an EMBL/GenBank/DDBJ whole genome shotgun (WGS) entry which is preliminary data.</text>
</comment>
<organism evidence="2 4">
    <name type="scientific">Trichostrongylus colubriformis</name>
    <name type="common">Black scour worm</name>
    <dbReference type="NCBI Taxonomy" id="6319"/>
    <lineage>
        <taxon>Eukaryota</taxon>
        <taxon>Metazoa</taxon>
        <taxon>Ecdysozoa</taxon>
        <taxon>Nematoda</taxon>
        <taxon>Chromadorea</taxon>
        <taxon>Rhabditida</taxon>
        <taxon>Rhabditina</taxon>
        <taxon>Rhabditomorpha</taxon>
        <taxon>Strongyloidea</taxon>
        <taxon>Trichostrongylidae</taxon>
        <taxon>Trichostrongylus</taxon>
    </lineage>
</organism>
<dbReference type="AlphaFoldDB" id="A0AAN8F644"/>
<reference evidence="2 4" key="1">
    <citation type="submission" date="2019-10" db="EMBL/GenBank/DDBJ databases">
        <title>Assembly and Annotation for the nematode Trichostrongylus colubriformis.</title>
        <authorList>
            <person name="Martin J."/>
        </authorList>
    </citation>
    <scope>NUCLEOTIDE SEQUENCE [LARGE SCALE GENOMIC DNA]</scope>
    <source>
        <strain evidence="2">G859</strain>
        <tissue evidence="2">Whole worm</tissue>
    </source>
</reference>
<dbReference type="EMBL" id="WIXE01010478">
    <property type="protein sequence ID" value="KAK5977546.1"/>
    <property type="molecule type" value="Genomic_DNA"/>
</dbReference>
<dbReference type="Proteomes" id="UP001331761">
    <property type="component" value="Unassembled WGS sequence"/>
</dbReference>
<accession>A0AAN8F644</accession>